<keyword evidence="3" id="KW-1185">Reference proteome</keyword>
<dbReference type="AlphaFoldDB" id="A0A346Y6H4"/>
<dbReference type="RefSeq" id="WP_114594655.1">
    <property type="nucleotide sequence ID" value="NZ_CP031166.1"/>
</dbReference>
<dbReference type="Proteomes" id="UP000264006">
    <property type="component" value="Plasmid pEDY32-46I"/>
</dbReference>
<reference evidence="2 3" key="1">
    <citation type="submission" date="2018-09" db="EMBL/GenBank/DDBJ databases">
        <title>Complete genome sequence of Euzebya sp. DY32-46 isolated from seawater of Pacific Ocean.</title>
        <authorList>
            <person name="Xu L."/>
            <person name="Wu Y.-H."/>
            <person name="Xu X.-W."/>
        </authorList>
    </citation>
    <scope>NUCLEOTIDE SEQUENCE [LARGE SCALE GENOMIC DNA]</scope>
    <source>
        <strain evidence="2 3">DY32-46</strain>
        <plasmid evidence="3">pedy32-46i</plasmid>
    </source>
</reference>
<evidence type="ECO:0000256" key="1">
    <source>
        <dbReference type="SAM" id="Phobius"/>
    </source>
</evidence>
<sequence>MDVRLLIVVSLAVIGGAIGTYRAVLWLLRARWRAALEEQARIEARQREVADRWPRVGSAIADARDWALAVPDDGPMLLVAAAGVEQAAQRLLVGGPDADAEGVLLEEAEVLAAMVARCRARAVSGVDG</sequence>
<evidence type="ECO:0000313" key="3">
    <source>
        <dbReference type="Proteomes" id="UP000264006"/>
    </source>
</evidence>
<organism evidence="2 3">
    <name type="scientific">Euzebya pacifica</name>
    <dbReference type="NCBI Taxonomy" id="1608957"/>
    <lineage>
        <taxon>Bacteria</taxon>
        <taxon>Bacillati</taxon>
        <taxon>Actinomycetota</taxon>
        <taxon>Nitriliruptoria</taxon>
        <taxon>Euzebyales</taxon>
    </lineage>
</organism>
<keyword evidence="1" id="KW-0812">Transmembrane</keyword>
<dbReference type="KEGG" id="euz:DVS28_b0301"/>
<proteinExistence type="predicted"/>
<geneLocation type="plasmid" evidence="3">
    <name>pedy32-46i</name>
</geneLocation>
<accession>A0A346Y6H4</accession>
<gene>
    <name evidence="2" type="ORF">DVS28_b0301</name>
</gene>
<protein>
    <submittedName>
        <fullName evidence="2">Uncharacterized protein</fullName>
    </submittedName>
</protein>
<name>A0A346Y6H4_9ACTN</name>
<keyword evidence="1" id="KW-1133">Transmembrane helix</keyword>
<dbReference type="EMBL" id="CP031166">
    <property type="protein sequence ID" value="AXV10071.1"/>
    <property type="molecule type" value="Genomic_DNA"/>
</dbReference>
<evidence type="ECO:0000313" key="2">
    <source>
        <dbReference type="EMBL" id="AXV10071.1"/>
    </source>
</evidence>
<keyword evidence="2" id="KW-0614">Plasmid</keyword>
<feature type="transmembrane region" description="Helical" evidence="1">
    <location>
        <begin position="6"/>
        <end position="28"/>
    </location>
</feature>
<keyword evidence="1" id="KW-0472">Membrane</keyword>